<evidence type="ECO:0000313" key="3">
    <source>
        <dbReference type="Proteomes" id="UP000691718"/>
    </source>
</evidence>
<accession>A0A8S3Y3Z8</accession>
<dbReference type="AlphaFoldDB" id="A0A8S3Y3Z8"/>
<feature type="compositionally biased region" description="Low complexity" evidence="1">
    <location>
        <begin position="52"/>
        <end position="68"/>
    </location>
</feature>
<evidence type="ECO:0000313" key="2">
    <source>
        <dbReference type="EMBL" id="CAG5052719.1"/>
    </source>
</evidence>
<sequence length="83" mass="9395">MLRNQLIANGTLRNQTQMKPSIILDSSDDENMSDDYEYLVSKPLQQVLIPESNQESQSISSSNVEASVKQSTIDEQQLHKTKK</sequence>
<name>A0A8S3Y3Z8_PARAO</name>
<feature type="region of interest" description="Disordered" evidence="1">
    <location>
        <begin position="1"/>
        <end position="33"/>
    </location>
</feature>
<protein>
    <submittedName>
        <fullName evidence="2">(apollo) hypothetical protein</fullName>
    </submittedName>
</protein>
<proteinExistence type="predicted"/>
<dbReference type="EMBL" id="CAJQZP010001531">
    <property type="protein sequence ID" value="CAG5052719.1"/>
    <property type="molecule type" value="Genomic_DNA"/>
</dbReference>
<feature type="compositionally biased region" description="Polar residues" evidence="1">
    <location>
        <begin position="1"/>
        <end position="19"/>
    </location>
</feature>
<reference evidence="2" key="1">
    <citation type="submission" date="2021-04" db="EMBL/GenBank/DDBJ databases">
        <authorList>
            <person name="Tunstrom K."/>
        </authorList>
    </citation>
    <scope>NUCLEOTIDE SEQUENCE</scope>
</reference>
<dbReference type="Proteomes" id="UP000691718">
    <property type="component" value="Unassembled WGS sequence"/>
</dbReference>
<gene>
    <name evidence="2" type="ORF">PAPOLLO_LOCUS25458</name>
</gene>
<evidence type="ECO:0000256" key="1">
    <source>
        <dbReference type="SAM" id="MobiDB-lite"/>
    </source>
</evidence>
<feature type="region of interest" description="Disordered" evidence="1">
    <location>
        <begin position="51"/>
        <end position="83"/>
    </location>
</feature>
<organism evidence="2 3">
    <name type="scientific">Parnassius apollo</name>
    <name type="common">Apollo butterfly</name>
    <name type="synonym">Papilio apollo</name>
    <dbReference type="NCBI Taxonomy" id="110799"/>
    <lineage>
        <taxon>Eukaryota</taxon>
        <taxon>Metazoa</taxon>
        <taxon>Ecdysozoa</taxon>
        <taxon>Arthropoda</taxon>
        <taxon>Hexapoda</taxon>
        <taxon>Insecta</taxon>
        <taxon>Pterygota</taxon>
        <taxon>Neoptera</taxon>
        <taxon>Endopterygota</taxon>
        <taxon>Lepidoptera</taxon>
        <taxon>Glossata</taxon>
        <taxon>Ditrysia</taxon>
        <taxon>Papilionoidea</taxon>
        <taxon>Papilionidae</taxon>
        <taxon>Parnassiinae</taxon>
        <taxon>Parnassini</taxon>
        <taxon>Parnassius</taxon>
        <taxon>Parnassius</taxon>
    </lineage>
</organism>
<keyword evidence="3" id="KW-1185">Reference proteome</keyword>
<comment type="caution">
    <text evidence="2">The sequence shown here is derived from an EMBL/GenBank/DDBJ whole genome shotgun (WGS) entry which is preliminary data.</text>
</comment>